<protein>
    <submittedName>
        <fullName evidence="1">Uncharacterized protein</fullName>
    </submittedName>
</protein>
<accession>G3B3T6</accession>
<dbReference type="EMBL" id="GL996521">
    <property type="protein sequence ID" value="EGV63730.1"/>
    <property type="molecule type" value="Genomic_DNA"/>
</dbReference>
<organism evidence="2">
    <name type="scientific">Candida tenuis (strain ATCC 10573 / BCRC 21748 / CBS 615 / JCM 9827 / NBRC 10315 / NRRL Y-1498 / VKM Y-70)</name>
    <name type="common">Yeast</name>
    <name type="synonym">Yamadazyma tenuis</name>
    <dbReference type="NCBI Taxonomy" id="590646"/>
    <lineage>
        <taxon>Eukaryota</taxon>
        <taxon>Fungi</taxon>
        <taxon>Dikarya</taxon>
        <taxon>Ascomycota</taxon>
        <taxon>Saccharomycotina</taxon>
        <taxon>Pichiomycetes</taxon>
        <taxon>Debaryomycetaceae</taxon>
        <taxon>Yamadazyma</taxon>
    </lineage>
</organism>
<keyword evidence="2" id="KW-1185">Reference proteome</keyword>
<feature type="non-terminal residue" evidence="1">
    <location>
        <position position="56"/>
    </location>
</feature>
<evidence type="ECO:0000313" key="1">
    <source>
        <dbReference type="EMBL" id="EGV63730.1"/>
    </source>
</evidence>
<evidence type="ECO:0000313" key="2">
    <source>
        <dbReference type="Proteomes" id="UP000000707"/>
    </source>
</evidence>
<dbReference type="OrthoDB" id="3976101at2759"/>
<dbReference type="AlphaFoldDB" id="G3B3T6"/>
<dbReference type="Proteomes" id="UP000000707">
    <property type="component" value="Unassembled WGS sequence"/>
</dbReference>
<gene>
    <name evidence="1" type="ORF">CANTEDRAFT_113767</name>
</gene>
<sequence length="56" mass="6225">MIFGNSSSPTFSNCEGYATSYNRPTTLSGNRRTGKTTHTQWAVLTTTQMVMASYRL</sequence>
<reference evidence="1 2" key="1">
    <citation type="journal article" date="2011" name="Proc. Natl. Acad. Sci. U.S.A.">
        <title>Comparative genomics of xylose-fermenting fungi for enhanced biofuel production.</title>
        <authorList>
            <person name="Wohlbach D.J."/>
            <person name="Kuo A."/>
            <person name="Sato T.K."/>
            <person name="Potts K.M."/>
            <person name="Salamov A.A."/>
            <person name="LaButti K.M."/>
            <person name="Sun H."/>
            <person name="Clum A."/>
            <person name="Pangilinan J.L."/>
            <person name="Lindquist E.A."/>
            <person name="Lucas S."/>
            <person name="Lapidus A."/>
            <person name="Jin M."/>
            <person name="Gunawan C."/>
            <person name="Balan V."/>
            <person name="Dale B.E."/>
            <person name="Jeffries T.W."/>
            <person name="Zinkel R."/>
            <person name="Barry K.W."/>
            <person name="Grigoriev I.V."/>
            <person name="Gasch A.P."/>
        </authorList>
    </citation>
    <scope>NUCLEOTIDE SEQUENCE [LARGE SCALE GENOMIC DNA]</scope>
    <source>
        <strain evidence="2">ATCC 10573 / BCRC 21748 / CBS 615 / JCM 9827 / NBRC 10315 / NRRL Y-1498 / VKM Y-70</strain>
    </source>
</reference>
<dbReference type="HOGENOM" id="CLU_3019797_0_0_1"/>
<proteinExistence type="predicted"/>
<name>G3B3T6_CANTC</name>